<dbReference type="InterPro" id="IPR016039">
    <property type="entry name" value="Thiolase-like"/>
</dbReference>
<proteinExistence type="predicted"/>
<dbReference type="Gene3D" id="3.40.47.10">
    <property type="match status" value="2"/>
</dbReference>
<evidence type="ECO:0000256" key="1">
    <source>
        <dbReference type="SAM" id="MobiDB-lite"/>
    </source>
</evidence>
<protein>
    <recommendedName>
        <fullName evidence="4">Acetyl-CoA acetyltransferase</fullName>
    </recommendedName>
</protein>
<feature type="region of interest" description="Disordered" evidence="1">
    <location>
        <begin position="1"/>
        <end position="26"/>
    </location>
</feature>
<organism evidence="2 3">
    <name type="scientific">Mycolicibacterium sediminis</name>
    <dbReference type="NCBI Taxonomy" id="1286180"/>
    <lineage>
        <taxon>Bacteria</taxon>
        <taxon>Bacillati</taxon>
        <taxon>Actinomycetota</taxon>
        <taxon>Actinomycetes</taxon>
        <taxon>Mycobacteriales</taxon>
        <taxon>Mycobacteriaceae</taxon>
        <taxon>Mycolicibacterium</taxon>
    </lineage>
</organism>
<accession>A0A7I7R010</accession>
<evidence type="ECO:0008006" key="4">
    <source>
        <dbReference type="Google" id="ProtNLM"/>
    </source>
</evidence>
<sequence length="104" mass="11373">MLAGGVESMSRVPGSDGGAWATDPETNYRIGFVPQGIADLIATIEGFTRDDVDARALRAGEGRGRMVGRLLRQVRHPVKDQNGLSSRPDDERHAPRLQPRGPRR</sequence>
<dbReference type="Proteomes" id="UP000467193">
    <property type="component" value="Chromosome"/>
</dbReference>
<dbReference type="EMBL" id="AP022588">
    <property type="protein sequence ID" value="BBY31938.1"/>
    <property type="molecule type" value="Genomic_DNA"/>
</dbReference>
<name>A0A7I7R010_9MYCO</name>
<dbReference type="KEGG" id="msei:MSEDJ_60340"/>
<dbReference type="GO" id="GO:0016746">
    <property type="term" value="F:acyltransferase activity"/>
    <property type="evidence" value="ECO:0007669"/>
    <property type="project" value="InterPro"/>
</dbReference>
<feature type="region of interest" description="Disordered" evidence="1">
    <location>
        <begin position="72"/>
        <end position="104"/>
    </location>
</feature>
<dbReference type="AlphaFoldDB" id="A0A7I7R010"/>
<gene>
    <name evidence="2" type="ORF">MSEDJ_60340</name>
</gene>
<keyword evidence="3" id="KW-1185">Reference proteome</keyword>
<reference evidence="2 3" key="1">
    <citation type="journal article" date="2019" name="Emerg. Microbes Infect.">
        <title>Comprehensive subspecies identification of 175 nontuberculous mycobacteria species based on 7547 genomic profiles.</title>
        <authorList>
            <person name="Matsumoto Y."/>
            <person name="Kinjo T."/>
            <person name="Motooka D."/>
            <person name="Nabeya D."/>
            <person name="Jung N."/>
            <person name="Uechi K."/>
            <person name="Horii T."/>
            <person name="Iida T."/>
            <person name="Fujita J."/>
            <person name="Nakamura S."/>
        </authorList>
    </citation>
    <scope>NUCLEOTIDE SEQUENCE [LARGE SCALE GENOMIC DNA]</scope>
    <source>
        <strain evidence="2 3">JCM 17899</strain>
    </source>
</reference>
<evidence type="ECO:0000313" key="3">
    <source>
        <dbReference type="Proteomes" id="UP000467193"/>
    </source>
</evidence>
<dbReference type="SUPFAM" id="SSF53901">
    <property type="entry name" value="Thiolase-like"/>
    <property type="match status" value="1"/>
</dbReference>
<evidence type="ECO:0000313" key="2">
    <source>
        <dbReference type="EMBL" id="BBY31938.1"/>
    </source>
</evidence>